<protein>
    <submittedName>
        <fullName evidence="2">Nitroreductase</fullName>
    </submittedName>
</protein>
<reference evidence="2 3" key="1">
    <citation type="submission" date="2017-11" db="EMBL/GenBank/DDBJ databases">
        <title>Evolution of Phototrophy in the Chloroflexi Phylum Driven by Horizontal Gene Transfer.</title>
        <authorList>
            <person name="Ward L.M."/>
            <person name="Hemp J."/>
            <person name="Shih P.M."/>
            <person name="Mcglynn S.E."/>
            <person name="Fischer W."/>
        </authorList>
    </citation>
    <scope>NUCLEOTIDE SEQUENCE [LARGE SCALE GENOMIC DNA]</scope>
    <source>
        <strain evidence="2">JP3_7</strain>
    </source>
</reference>
<feature type="region of interest" description="Disordered" evidence="1">
    <location>
        <begin position="1"/>
        <end position="28"/>
    </location>
</feature>
<comment type="caution">
    <text evidence="2">The sequence shown here is derived from an EMBL/GenBank/DDBJ whole genome shotgun (WGS) entry which is preliminary data.</text>
</comment>
<feature type="non-terminal residue" evidence="2">
    <location>
        <position position="28"/>
    </location>
</feature>
<organism evidence="2 3">
    <name type="scientific">Candidatus Thermofonsia Clade 3 bacterium</name>
    <dbReference type="NCBI Taxonomy" id="2364212"/>
    <lineage>
        <taxon>Bacteria</taxon>
        <taxon>Bacillati</taxon>
        <taxon>Chloroflexota</taxon>
        <taxon>Candidatus Thermofontia</taxon>
        <taxon>Candidatus Thermofonsia Clade 3</taxon>
    </lineage>
</organism>
<sequence>MDLLEAIRKRKTTNTPFRPERISDEHKR</sequence>
<feature type="compositionally biased region" description="Basic and acidic residues" evidence="1">
    <location>
        <begin position="18"/>
        <end position="28"/>
    </location>
</feature>
<dbReference type="EMBL" id="PGTN01000015">
    <property type="protein sequence ID" value="PJF48398.1"/>
    <property type="molecule type" value="Genomic_DNA"/>
</dbReference>
<name>A0A2M8QF60_9CHLR</name>
<evidence type="ECO:0000313" key="3">
    <source>
        <dbReference type="Proteomes" id="UP000230790"/>
    </source>
</evidence>
<gene>
    <name evidence="2" type="ORF">CUN48_03505</name>
</gene>
<accession>A0A2M8QF60</accession>
<evidence type="ECO:0000256" key="1">
    <source>
        <dbReference type="SAM" id="MobiDB-lite"/>
    </source>
</evidence>
<dbReference type="AlphaFoldDB" id="A0A2M8QF60"/>
<dbReference type="Proteomes" id="UP000230790">
    <property type="component" value="Unassembled WGS sequence"/>
</dbReference>
<evidence type="ECO:0000313" key="2">
    <source>
        <dbReference type="EMBL" id="PJF48398.1"/>
    </source>
</evidence>
<proteinExistence type="predicted"/>